<proteinExistence type="predicted"/>
<dbReference type="OrthoDB" id="10064205at2759"/>
<dbReference type="EMBL" id="UYRU01006020">
    <property type="protein sequence ID" value="VDK39553.1"/>
    <property type="molecule type" value="Genomic_DNA"/>
</dbReference>
<protein>
    <submittedName>
        <fullName evidence="2">Uncharacterized protein</fullName>
    </submittedName>
</protein>
<sequence length="175" mass="18840">MPTLITRQRRRRRSCQSVVTFALSPTPDDQPPRPASAVAPLCSTKNTEHGCDVEDFTFTPRGGVTVASGTPSRRSALGEASGGSCEPQPAAVGSGLPATELRTVSDSKSVNSLQKELKNTLAAYRSKRQQITHLHETLFSTRCELRKAVSARDKAESARSELQVRLSSACGFVLL</sequence>
<evidence type="ECO:0000256" key="1">
    <source>
        <dbReference type="SAM" id="MobiDB-lite"/>
    </source>
</evidence>
<feature type="region of interest" description="Disordered" evidence="1">
    <location>
        <begin position="1"/>
        <end position="37"/>
    </location>
</feature>
<organism evidence="2 3">
    <name type="scientific">Dibothriocephalus latus</name>
    <name type="common">Fish tapeworm</name>
    <name type="synonym">Diphyllobothrium latum</name>
    <dbReference type="NCBI Taxonomy" id="60516"/>
    <lineage>
        <taxon>Eukaryota</taxon>
        <taxon>Metazoa</taxon>
        <taxon>Spiralia</taxon>
        <taxon>Lophotrochozoa</taxon>
        <taxon>Platyhelminthes</taxon>
        <taxon>Cestoda</taxon>
        <taxon>Eucestoda</taxon>
        <taxon>Diphyllobothriidea</taxon>
        <taxon>Diphyllobothriidae</taxon>
        <taxon>Dibothriocephalus</taxon>
    </lineage>
</organism>
<dbReference type="Proteomes" id="UP000281553">
    <property type="component" value="Unassembled WGS sequence"/>
</dbReference>
<accession>A0A3P6QB22</accession>
<gene>
    <name evidence="2" type="ORF">DILT_LOCUS1047</name>
</gene>
<evidence type="ECO:0000313" key="2">
    <source>
        <dbReference type="EMBL" id="VDK39553.1"/>
    </source>
</evidence>
<keyword evidence="3" id="KW-1185">Reference proteome</keyword>
<evidence type="ECO:0000313" key="3">
    <source>
        <dbReference type="Proteomes" id="UP000281553"/>
    </source>
</evidence>
<feature type="region of interest" description="Disordered" evidence="1">
    <location>
        <begin position="62"/>
        <end position="94"/>
    </location>
</feature>
<dbReference type="AlphaFoldDB" id="A0A3P6QB22"/>
<name>A0A3P6QB22_DIBLA</name>
<reference evidence="2 3" key="1">
    <citation type="submission" date="2018-11" db="EMBL/GenBank/DDBJ databases">
        <authorList>
            <consortium name="Pathogen Informatics"/>
        </authorList>
    </citation>
    <scope>NUCLEOTIDE SEQUENCE [LARGE SCALE GENOMIC DNA]</scope>
</reference>